<sequence length="180" mass="19692">MDWTLPAALSFSTIMRCRIQTATTEEEAVLAAQMLELPRHKLCVALEEDVLARLKDLASPLLATIPPQQPHCLWSCLLNKELYRAELIARAKATVIPPCDKPVEGVDQCGYKLALPAHQWVFEPTAPQTFKLVELPATAKALTPLGLLNLSCAKEDPLCACTSYCWAPLGRAQGTDGVKL</sequence>
<keyword evidence="2" id="KW-1185">Reference proteome</keyword>
<evidence type="ECO:0000313" key="2">
    <source>
        <dbReference type="Proteomes" id="UP000011238"/>
    </source>
</evidence>
<organism evidence="2">
    <name type="scientific">Ranid herpesvirus 1</name>
    <name type="common">Lucke tumor herpesvirus</name>
    <dbReference type="NCBI Taxonomy" id="85655"/>
    <lineage>
        <taxon>Viruses</taxon>
        <taxon>Duplodnaviria</taxon>
        <taxon>Heunggongvirae</taxon>
        <taxon>Peploviricota</taxon>
        <taxon>Herviviricetes</taxon>
        <taxon>Herpesvirales</taxon>
        <taxon>Alloherpesviridae</taxon>
        <taxon>Batravirus</taxon>
        <taxon>Batravirus ranidallo1</taxon>
    </lineage>
</organism>
<dbReference type="KEGG" id="vg:5141337"/>
<evidence type="ECO:0000313" key="1">
    <source>
        <dbReference type="EMBL" id="AAD12277.1"/>
    </source>
</evidence>
<accession>Q9YQY8</accession>
<dbReference type="EMBL" id="DQ665917">
    <property type="protein sequence ID" value="AAD12277.1"/>
    <property type="molecule type" value="Genomic_DNA"/>
</dbReference>
<reference evidence="1 2" key="2">
    <citation type="journal article" date="2006" name="J. Gen. Virol.">
        <title>Genome sequences of two frog herpesviruses.</title>
        <authorList>
            <person name="Davison A.J."/>
            <person name="Cunningham C."/>
            <person name="Sauerbier W."/>
            <person name="McKinnell R.G."/>
        </authorList>
    </citation>
    <scope>NUCLEOTIDE SEQUENCE [LARGE SCALE GENOMIC DNA]</scope>
    <source>
        <strain evidence="1 2">McKinnell</strain>
    </source>
</reference>
<dbReference type="Proteomes" id="UP000011238">
    <property type="component" value="Segment"/>
</dbReference>
<protein>
    <submittedName>
        <fullName evidence="1">ORF80</fullName>
    </submittedName>
</protein>
<dbReference type="RefSeq" id="YP_656735.1">
    <property type="nucleotide sequence ID" value="NC_008211.1"/>
</dbReference>
<name>Q9YQY8_9VIRU</name>
<reference evidence="1 2" key="1">
    <citation type="journal article" date="1999" name="J. Cancer Res. Clin. Oncol.">
        <title>Genomic studies of the Lucke tumor herpesvirus (RaHV-1).</title>
        <authorList>
            <person name="Davison A.J."/>
            <person name="Sauerbier W."/>
            <person name="Dolan A."/>
            <person name="Addison C."/>
            <person name="McKinnell R.G."/>
        </authorList>
    </citation>
    <scope>NUCLEOTIDE SEQUENCE [LARGE SCALE GENOMIC DNA]</scope>
    <source>
        <strain evidence="1 2">McKinnell</strain>
    </source>
</reference>
<dbReference type="GeneID" id="5141337"/>
<proteinExistence type="predicted"/>